<feature type="disulfide bond" evidence="13">
    <location>
        <begin position="2659"/>
        <end position="2677"/>
    </location>
</feature>
<dbReference type="Pfam" id="PF00058">
    <property type="entry name" value="Ldl_recept_b"/>
    <property type="match status" value="9"/>
</dbReference>
<feature type="repeat" description="LDL-receptor class B" evidence="14">
    <location>
        <begin position="2474"/>
        <end position="2516"/>
    </location>
</feature>
<feature type="repeat" description="LDL-receptor class B" evidence="14">
    <location>
        <begin position="3274"/>
        <end position="3317"/>
    </location>
</feature>
<feature type="region of interest" description="Disordered" evidence="15">
    <location>
        <begin position="4776"/>
        <end position="4808"/>
    </location>
</feature>
<feature type="domain" description="EGF-like" evidence="17">
    <location>
        <begin position="4367"/>
        <end position="4400"/>
    </location>
</feature>
<keyword evidence="2 12" id="KW-0245">EGF-like domain</keyword>
<feature type="disulfide bond" evidence="13">
    <location>
        <begin position="3675"/>
        <end position="3693"/>
    </location>
</feature>
<dbReference type="Proteomes" id="UP001642540">
    <property type="component" value="Unassembled WGS sequence"/>
</dbReference>
<dbReference type="InterPro" id="IPR001881">
    <property type="entry name" value="EGF-like_Ca-bd_dom"/>
</dbReference>
<evidence type="ECO:0000256" key="6">
    <source>
        <dbReference type="ARBA" id="ARBA00022837"/>
    </source>
</evidence>
<feature type="disulfide bond" evidence="12">
    <location>
        <begin position="4425"/>
        <end position="4434"/>
    </location>
</feature>
<evidence type="ECO:0000256" key="7">
    <source>
        <dbReference type="ARBA" id="ARBA00022989"/>
    </source>
</evidence>
<feature type="repeat" description="LDL-receptor class B" evidence="14">
    <location>
        <begin position="4064"/>
        <end position="4106"/>
    </location>
</feature>
<dbReference type="SUPFAM" id="SSF57184">
    <property type="entry name" value="Growth factor receptor domain"/>
    <property type="match status" value="2"/>
</dbReference>
<sequence length="4808" mass="536904">MLGRNTILSQSGILTPRHKTPNRRSSFRTSTPKLSYFQHSLGPDVMHTFVILLLSVSLIGCTGDDSIIKPVDLSPPSINILKVTTCSPNQFLCNDQLKCIDKSQECDLSVDCYDGSDEHSSCPQIPCKNGTFQCSLSKRCIPSGWLCDGTSDCGFTEGYILDQSDEQDEKCHEELVCPPNSFKCHDGITCVKIVDVCNGLPECPDGSDEAQFCRSTGLCLDAPQCKYGCRPTHNGPICYCPTGKEFNGTDCVDSNECSITGACDQICTAGKKGKKQCECVPGYEQVGPNCKAINNPPDAETLLLYQDATDIKWMFLNGSEVTSHRKYSSPVHSGVLGVDFDHLMNTVCWINHENTSSVMRCANSTNLSKFWDKPQAYLYSFKDVYKVAFDWISQNYYFVDDAREVIFVCRKDLDICRSVIDTDLSKPRGLAIDPTAGYMFFTVWGSSSASLDRALLDGSERQPLVTTKIVYPNGITLDLPTKQIYWVDKFLDSVERVDYDGNNRRTIYRGIQHLQDITVFEKSLYLVSWQQNKIISLNKFETMSNITLKQNDKKILGIQVYHRQRQPRAKHPCLSTHKCEEFCFPMWHNSTGVPKCGCREGFILQPDGKRCLVSEKSTFVIYTKQKTGIIKSFSLRTNVDINADIIVPVVNRSQHSAFDFDAASSTLYYSDRENYRIMKKGLANTQEEVFVDKDVSFVEGMAVDWMGHNLFWTDENLNTIYVASLRKPEFKKLLVHANLTSPKSIVVDPKQGYVYWSNFAKSHERDGSIERMWMDGTHRQSLVTGLGWPIGLTMDYENGLLYYSDALEYTLERIRVGGTALEKEILFTANKTTQGHPNDLAFFNGSIYMSVNGEIRKAAVQPKKWKGSLVWETVRSQDIAKLKVFDGSLQGGTNKCSVDHGCPQLCLAVPDSQRSVCACQDGYDMSSNGQSCVKMTNYKHPLACDAAEFECKSFPKCINEQVLCDGNDDCGDGSDEDSSPEGKCESTTGPCGRNYFHCGKDVCIASSAMCDGKADCANGKDESPTICSNASRDCLEHEVMCRVSKRCIPKSWRCDGEADCPEGDSSDEEDCQYPECPRTHFQCPNMSCIPLESLCDGHKDCITGEDERGCEQYCVRMNMTFCQADSKCIDLKKKCDGNCDCTDGEDELNDCKGPTPQCARGYQEFRCESELTFFLSPEDCRNISCGAHTFRCHDGTQCIPHGMRCDGSSDCQDQSDELNCPTKMVECLYPHRRCDNGAKCVNVSQVCNDKFDCVDKSDEGMKCLEDPCGNDRVSNCSHMCRKTPEGHICYCPEHMHLLQSDKSTCVDDHPCDQWGTCSQECKKIGKRHECFCLPEYALKDDNVTCKSIHADTPYLVFSNRHELREINLHNPSSFNSLISNLRNSIALDFYHQERDKTYQIFWTDVVDDRIYKGSLNGGSLINIDIVIQTGLATAEGLAVDWIGENLYWVESNLDQIEVAKLNGSFRETLISGEMFSPRSIALDPQIGVLFWTDWEADAPRIERASMSGEYRSIVFKVGQMGEGAWPNGLTLDYTKNRIYWVDARLDSIHTIKYDGSDFRTILSDHEALSHPFAISVFESNLYWTDWRSNSVMRANKFTGGNVTTIQKTYTQPFDVKIFHPSRQPRHIKNPCGGNNGGCSHLCLLNINQTFACGCPHLMALGPDNRTCIPNEKMLLFSRLNEIRAVYVDKPYYHAAPPISYPLLVSPANLHFVAKYKQIYWCDAQSGETKRANISSPSIDTLIDGAAGKPLAIGVDWISDLIFIAVQNPLRNSISVTNLRGEYYTTIVYGKQDLKNINSIAVNPHKAQIYWPEGNSKSQFSIQMAHMDGSKRSALVTGRDANLEQPVSLSYDFSSDRLYWVNYNTENIQYYDFLTSRTQIIKFAPLRPNVITVYKNNIYFATEKQDAILIGDKTLGGKFEYVRNNTENIYSIRVYDPEEQNGTNPCTVNKGGCQHLCLPVSSSKRVCKCALGYIPDEQNPTICRSMDTVIVVVTASGIQGVSTDIKSNDDLLVPIPLVSFATDIDVDENNEYLYWLDSDKGRISRIKRDGTGRETVLKDLEAAIGLAIDWNAGNMYWANPKDSMIEVAHVNGSSHYVLITDHLDKPMSLAVDPAKGYLFWSDIAKGVIERSHLDGSNRKIVVNSEPMRVADIALDMENERIYWCDSANDKIESATYDGGSRTKVLSVDSKSHLHSPLIDKGTLYWIDMGHQGGSIMSAPVDNIDPATAVAIKDNLGVTMKDLGVFSTRRQKGRNPCGKSNGGCQDLCLFNGTHPVCICAHGKIGPDGKSCKSYDAFLAFSRVSSIETIHISEDFSPNAPYPAITSSEHIRNAIGLAFDFKNHKMFYSDVQLGTVNSVFFNGSNFSVIAEKQGSVEGLYYEASHSDLYWTCSNDASINRINPYSPTAKVEKILKLSSNDKPRGIAVDPCDLRIYWTNWDMNKPSIQRAYMSGYSVESIITTEIRMPNGLTLDHVAKKVYWVDARLDKIERCELDGSGRKIIAGEKPKHAFSIAVLGNYIYWSDWVLHSVMRANKYTGEDVQTLRKDILKPMGIVAVSKQEEECNKHPCQILNGGCAEICYLDEYGKAACKCNTGRMLQENGRCVLEPKNRANCTANEFRCSTGSCVDYELTCDGISHCPDSSDEEDKYCASRKCKEGFFQCPSSRCIHHSKRCNGIADCQMNEDELNCVCKSNQFQCVQDGRCINKSDQCNRLPDCLDASDEMNCGKVECPKNISDSSVYTEFYQCPSTTACIHKSWECDGANDCWDNSDEKNCTEDVTAKKKECHPNSFSCGDGSCILKAWVCDMDVDCENRDDERDCQYTCKPQQFVCDSGECISSMWRCDGSHDCSDGSDEGEKCSGKPCDNDKHFNCNNTGRCVPREYVCDGDEDCPGGEDENPPEGCPNITSSSNVLGVCSPHQFQCKNGICLSPEWVCDNEKDCPDGEDEESCPQNEKCDENNSDGQPCAPVMCEPNQFKCNNGRCISANRKCNGMNDCGDLSDESDTLCGKDKYCTADNEFLCKNNVCVNESLLCNGQNDCGDNSDEIGCGINECDNPQNELKVCQHTCVDKKVGYQCKCWSGFKPNPNNPNLCMDVNECDERACSQICRNSLGSYKCSCLPNYILKEDGHTCKANSSEPVKLLLSNQYYVRMVDNRGTTSLLAQNLTNAVALDYDWEGGCLYFSDVTAFGSSIKRLCIPSKNSSEINSENQLQEETLHHITVQSPDGLAVDWIGKNLYWCDKGTDTIEVSRLDGGFRKILIHDKLQEPRGIALDPLHGQLFWTDWGDEPYIGRAGMDGSNFKILISENLGWPNALTISHETNELFWADAKEDYIAVADLNGGNRKTIHSRVHNPSAKVHHIFAITTFESMIWWSDWETKSVESCHKYSGQNESRVTTTIHRPMDVKVFHPFRQPPRNPNPCENRGGCQTLCLLSPGGGAVCACPENFILTENQRNCTNNCTSSQFECKSTLKCIPSWWVCDGQNDCSTTDNSDEPSTCPPFNCTPGQYQCRSGECIHPASICDAKQDCQDGSDEKNCDKHTCFGTQFKCEGNGTVKSFCIPQNQRCDGKADCPGAQDESNCQSKTCPANQFTCNNKKCIQPEWTCDLEDDCGDGSDEAPFINCTQRSCDTNNKFRCRSGKCVPLSWRCDGEKDCHEGEDEPDACSNPEEHPCEPTYFRCNNHRCIPSRWRCDYDDDCGDNSDEINCKPRNCSESEWKCDDGRCIRNNLRCNGEYNCQDRSDELNCNTTCTPQDFVCENPRFCIFEGWKCDGDADCLDGSDEKNCPNITGCHPDQFKCKNGECLSLSWRCDGEPDCADSSDEETEMCKNTVCESGKFRCRSNNICIPYSKTCDGENDCADGSDEQLGMCPQKRNHCQKDQFECESSHKCINISLVCDSYNDCLDNSDEVDCVPCTFGSCSHTCVVKKASGALKHNFTCECAEGYRITHNGNRSYCHALGEDAFMLLATEHQVLKTNPSKPLADETELLMTDTTFHSKVESIDYLLEEDGVVRIFYTTGARHSIQELKMSSQIHSNSLSRLEKREAASPITDVVTGLDEPKGIAIDWVAKRIYWLDAGHRTLAVSTLDGKTRMVLINKGLVEPFEIVVEPESGRMYWSDWTDQKISVANMDGSGRKTLLQSPCPKGLAIDYPAKRLYWTDIKSHTLETVTLEGRDRRVVKRFNFKGENMKPYRIDVFEDWVYLTTYQLDKIYRMDKFGKEEPTFWLQGASDTVIVQSYKKRMYQNPCDKMVCPHPGICLISGNNTASCICPDGKGIPTSSNKTHEIYTCKSVTADKCDLKCKQGECVFFEGVPKCECNPLYDGVLCEEYRCSGYCLNKGLCYEDLMAIIDDGSKVPLKCDCPPDFTGERCETPIISCKGHCHNNGKCNETSNNCLCPTGYTGRLCESCERLTCEHGGVCKLDLKSIPMCQCPKGYSGYRCEKSICDNFCLNKGKCKVKNGSPECSCLFGYKGRKCEEDICEQIQCLNGGRCESTSNGFGCTCPKPFVGTRCESNLCECQKCSKHNPKCQCPSNINSPEDYCSGSNSSLSVRCKPSHCKHSGSCLLIDDKPYCRCPDTWVGTRCEVSAPPDKPCQAFCMHAGICIMLDTAKKPECKCLPGWTGRRCELKSSCSSGFCFNGGTCVPNLDETLQPTCNCPDGFFGLRCGTRSRTTTSESSSSEESGVTWVLVLVFIVVAVSVASFSGCMAYVVMRRKQYGFNRGRPFMHVRMHDAGTVEINNPMFLKEEGDEDHASEPSLIFDSDKVLLQGTNFANPVYETMYKEGESSAVNDEKKGLLQGEDFSSSGDHPLADPLA</sequence>
<organism evidence="18 19">
    <name type="scientific">Orchesella dallaii</name>
    <dbReference type="NCBI Taxonomy" id="48710"/>
    <lineage>
        <taxon>Eukaryota</taxon>
        <taxon>Metazoa</taxon>
        <taxon>Ecdysozoa</taxon>
        <taxon>Arthropoda</taxon>
        <taxon>Hexapoda</taxon>
        <taxon>Collembola</taxon>
        <taxon>Entomobryomorpha</taxon>
        <taxon>Entomobryoidea</taxon>
        <taxon>Orchesellidae</taxon>
        <taxon>Orchesellinae</taxon>
        <taxon>Orchesella</taxon>
    </lineage>
</organism>
<evidence type="ECO:0000256" key="5">
    <source>
        <dbReference type="ARBA" id="ARBA00022737"/>
    </source>
</evidence>
<feature type="disulfide bond" evidence="13">
    <location>
        <begin position="2618"/>
        <end position="2636"/>
    </location>
</feature>
<comment type="subcellular location">
    <subcellularLocation>
        <location evidence="1">Membrane</location>
        <topology evidence="1">Single-pass membrane protein</topology>
    </subcellularLocation>
</comment>
<dbReference type="CDD" id="cd00054">
    <property type="entry name" value="EGF_CA"/>
    <property type="match status" value="1"/>
</dbReference>
<evidence type="ECO:0000256" key="9">
    <source>
        <dbReference type="ARBA" id="ARBA00023157"/>
    </source>
</evidence>
<reference evidence="18 19" key="1">
    <citation type="submission" date="2024-08" db="EMBL/GenBank/DDBJ databases">
        <authorList>
            <person name="Cucini C."/>
            <person name="Frati F."/>
        </authorList>
    </citation>
    <scope>NUCLEOTIDE SEQUENCE [LARGE SCALE GENOMIC DNA]</scope>
</reference>
<feature type="repeat" description="LDL-receptor class B" evidence="14">
    <location>
        <begin position="3231"/>
        <end position="3273"/>
    </location>
</feature>
<dbReference type="InterPro" id="IPR051221">
    <property type="entry name" value="LDLR-related"/>
</dbReference>
<feature type="disulfide bond" evidence="13">
    <location>
        <begin position="2757"/>
        <end position="2772"/>
    </location>
</feature>
<feature type="disulfide bond" evidence="13">
    <location>
        <begin position="3793"/>
        <end position="3811"/>
    </location>
</feature>
<evidence type="ECO:0000256" key="2">
    <source>
        <dbReference type="ARBA" id="ARBA00022536"/>
    </source>
</evidence>
<evidence type="ECO:0000256" key="15">
    <source>
        <dbReference type="SAM" id="MobiDB-lite"/>
    </source>
</evidence>
<evidence type="ECO:0000259" key="17">
    <source>
        <dbReference type="PROSITE" id="PS50026"/>
    </source>
</evidence>
<dbReference type="InterPro" id="IPR011042">
    <property type="entry name" value="6-blade_b-propeller_TolB-like"/>
</dbReference>
<feature type="disulfide bond" evidence="13">
    <location>
        <begin position="3018"/>
        <end position="3036"/>
    </location>
</feature>
<feature type="disulfide bond" evidence="13">
    <location>
        <begin position="3632"/>
        <end position="3650"/>
    </location>
</feature>
<feature type="domain" description="EGF-like" evidence="17">
    <location>
        <begin position="4470"/>
        <end position="4506"/>
    </location>
</feature>
<dbReference type="Gene3D" id="2.120.10.30">
    <property type="entry name" value="TolB, C-terminal domain"/>
    <property type="match status" value="8"/>
</dbReference>
<feature type="disulfide bond" evidence="13">
    <location>
        <begin position="2932"/>
        <end position="2947"/>
    </location>
</feature>
<feature type="disulfide bond" evidence="12">
    <location>
        <begin position="4390"/>
        <end position="4399"/>
    </location>
</feature>
<feature type="disulfide bond" evidence="12">
    <location>
        <begin position="4355"/>
        <end position="4364"/>
    </location>
</feature>
<keyword evidence="8 16" id="KW-0472">Membrane</keyword>
<dbReference type="PRINTS" id="PR00261">
    <property type="entry name" value="LDLRECEPTOR"/>
</dbReference>
<feature type="repeat" description="LDL-receptor class B" evidence="14">
    <location>
        <begin position="1444"/>
        <end position="1486"/>
    </location>
</feature>
<evidence type="ECO:0000313" key="18">
    <source>
        <dbReference type="EMBL" id="CAL8102278.1"/>
    </source>
</evidence>
<dbReference type="InterPro" id="IPR036055">
    <property type="entry name" value="LDL_receptor-like_sf"/>
</dbReference>
<name>A0ABP1QIJ1_9HEXA</name>
<feature type="disulfide bond" evidence="13">
    <location>
        <begin position="1076"/>
        <end position="1088"/>
    </location>
</feature>
<dbReference type="InterPro" id="IPR002172">
    <property type="entry name" value="LDrepeatLR_classA_rpt"/>
</dbReference>
<dbReference type="PROSITE" id="PS51120">
    <property type="entry name" value="LDLRB"/>
    <property type="match status" value="18"/>
</dbReference>
<feature type="disulfide bond" evidence="13">
    <location>
        <begin position="2821"/>
        <end position="2833"/>
    </location>
</feature>
<feature type="disulfide bond" evidence="13">
    <location>
        <begin position="2920"/>
        <end position="2938"/>
    </location>
</feature>
<comment type="caution">
    <text evidence="12">Lacks conserved residue(s) required for the propagation of feature annotation.</text>
</comment>
<feature type="disulfide bond" evidence="13">
    <location>
        <begin position="2652"/>
        <end position="2664"/>
    </location>
</feature>
<evidence type="ECO:0000256" key="3">
    <source>
        <dbReference type="ARBA" id="ARBA00022583"/>
    </source>
</evidence>
<feature type="disulfide bond" evidence="13">
    <location>
        <begin position="3589"/>
        <end position="3607"/>
    </location>
</feature>
<feature type="disulfide bond" evidence="12">
    <location>
        <begin position="4610"/>
        <end position="4619"/>
    </location>
</feature>
<feature type="disulfide bond" evidence="12">
    <location>
        <begin position="4587"/>
        <end position="4597"/>
    </location>
</feature>
<dbReference type="SUPFAM" id="SSF63825">
    <property type="entry name" value="YWTD domain"/>
    <property type="match status" value="8"/>
</dbReference>
<feature type="disulfide bond" evidence="13">
    <location>
        <begin position="1083"/>
        <end position="1101"/>
    </location>
</feature>
<feature type="domain" description="EGF-like" evidence="17">
    <location>
        <begin position="4583"/>
        <end position="4620"/>
    </location>
</feature>
<feature type="repeat" description="LDL-receptor class B" evidence="14">
    <location>
        <begin position="2072"/>
        <end position="2114"/>
    </location>
</feature>
<dbReference type="PROSITE" id="PS00010">
    <property type="entry name" value="ASX_HYDROXYL"/>
    <property type="match status" value="1"/>
</dbReference>
<feature type="disulfide bond" evidence="12">
    <location>
        <begin position="4591"/>
        <end position="4608"/>
    </location>
</feature>
<evidence type="ECO:0000256" key="14">
    <source>
        <dbReference type="PROSITE-ProRule" id="PRU00461"/>
    </source>
</evidence>
<feature type="disulfide bond" evidence="13">
    <location>
        <begin position="2975"/>
        <end position="2993"/>
    </location>
</feature>
<feature type="disulfide bond" evidence="13">
    <location>
        <begin position="1205"/>
        <end position="1220"/>
    </location>
</feature>
<feature type="disulfide bond" evidence="13">
    <location>
        <begin position="3506"/>
        <end position="3524"/>
    </location>
</feature>
<dbReference type="PROSITE" id="PS01209">
    <property type="entry name" value="LDLRA_1"/>
    <property type="match status" value="15"/>
</dbReference>
<dbReference type="SMART" id="SM00192">
    <property type="entry name" value="LDLa"/>
    <property type="match status" value="31"/>
</dbReference>
<dbReference type="Gene3D" id="2.40.128.620">
    <property type="match status" value="1"/>
</dbReference>
<feature type="disulfide bond" evidence="12">
    <location>
        <begin position="4325"/>
        <end position="4335"/>
    </location>
</feature>
<feature type="disulfide bond" evidence="13">
    <location>
        <begin position="3582"/>
        <end position="3594"/>
    </location>
</feature>
<feature type="repeat" description="LDL-receptor class B" evidence="14">
    <location>
        <begin position="482"/>
        <end position="523"/>
    </location>
</feature>
<keyword evidence="7 16" id="KW-1133">Transmembrane helix</keyword>
<feature type="repeat" description="LDL-receptor class B" evidence="14">
    <location>
        <begin position="708"/>
        <end position="751"/>
    </location>
</feature>
<dbReference type="PROSITE" id="PS01186">
    <property type="entry name" value="EGF_2"/>
    <property type="match status" value="4"/>
</dbReference>
<feature type="disulfide bond" evidence="13">
    <location>
        <begin position="3499"/>
        <end position="3511"/>
    </location>
</feature>
<feature type="repeat" description="LDL-receptor class B" evidence="14">
    <location>
        <begin position="1398"/>
        <end position="1443"/>
    </location>
</feature>
<feature type="disulfide bond" evidence="13">
    <location>
        <begin position="2783"/>
        <end position="2795"/>
    </location>
</feature>
<feature type="disulfide bond" evidence="13">
    <location>
        <begin position="998"/>
        <end position="1016"/>
    </location>
</feature>
<dbReference type="SMART" id="SM00135">
    <property type="entry name" value="LY"/>
    <property type="match status" value="34"/>
</dbReference>
<feature type="disulfide bond" evidence="13">
    <location>
        <begin position="2790"/>
        <end position="2808"/>
    </location>
</feature>
<feature type="disulfide bond" evidence="13">
    <location>
        <begin position="2802"/>
        <end position="2817"/>
    </location>
</feature>
<proteinExistence type="predicted"/>
<keyword evidence="5" id="KW-0677">Repeat</keyword>
<feature type="disulfide bond" evidence="13">
    <location>
        <begin position="2708"/>
        <end position="2723"/>
    </location>
</feature>
<feature type="disulfide bond" evidence="13">
    <location>
        <begin position="3786"/>
        <end position="3798"/>
    </location>
</feature>
<feature type="disulfide bond" evidence="13">
    <location>
        <begin position="3562"/>
        <end position="3577"/>
    </location>
</feature>
<dbReference type="InterPro" id="IPR000033">
    <property type="entry name" value="LDLR_classB_rpt"/>
</dbReference>
<feature type="disulfide bond" evidence="13">
    <location>
        <begin position="3714"/>
        <end position="3732"/>
    </location>
</feature>
<feature type="repeat" description="LDL-receptor class B" evidence="14">
    <location>
        <begin position="1716"/>
        <end position="1758"/>
    </location>
</feature>
<feature type="domain" description="EGF-like" evidence="17">
    <location>
        <begin position="4621"/>
        <end position="4660"/>
    </location>
</feature>
<keyword evidence="10" id="KW-0675">Receptor</keyword>
<feature type="disulfide bond" evidence="13">
    <location>
        <begin position="3765"/>
        <end position="3780"/>
    </location>
</feature>
<dbReference type="SMART" id="SM00274">
    <property type="entry name" value="FOLN"/>
    <property type="match status" value="5"/>
</dbReference>
<feature type="disulfide bond" evidence="13">
    <location>
        <begin position="3726"/>
        <end position="3741"/>
    </location>
</feature>
<dbReference type="Gene3D" id="4.10.400.10">
    <property type="entry name" value="Low-density Lipoprotein Receptor"/>
    <property type="match status" value="28"/>
</dbReference>
<protein>
    <recommendedName>
        <fullName evidence="17">EGF-like domain-containing protein</fullName>
    </recommendedName>
</protein>
<dbReference type="InterPro" id="IPR000742">
    <property type="entry name" value="EGF"/>
</dbReference>
<feature type="disulfide bond" evidence="13">
    <location>
        <begin position="2611"/>
        <end position="2623"/>
    </location>
</feature>
<dbReference type="InterPro" id="IPR003645">
    <property type="entry name" value="Fol_N"/>
</dbReference>
<dbReference type="PROSITE" id="PS50068">
    <property type="entry name" value="LDLRA_2"/>
    <property type="match status" value="31"/>
</dbReference>
<dbReference type="PANTHER" id="PTHR22722">
    <property type="entry name" value="LOW-DENSITY LIPOPROTEIN RECEPTOR-RELATED PROTEIN 2-RELATED"/>
    <property type="match status" value="1"/>
</dbReference>
<feature type="disulfide bond" evidence="13">
    <location>
        <begin position="3707"/>
        <end position="3719"/>
    </location>
</feature>
<feature type="disulfide bond" evidence="12">
    <location>
        <begin position="4496"/>
        <end position="4505"/>
    </location>
</feature>
<dbReference type="SUPFAM" id="SSF57196">
    <property type="entry name" value="EGF/Laminin"/>
    <property type="match status" value="9"/>
</dbReference>
<dbReference type="PROSITE" id="PS01187">
    <property type="entry name" value="EGF_CA"/>
    <property type="match status" value="1"/>
</dbReference>
<dbReference type="PANTHER" id="PTHR22722:SF5">
    <property type="entry name" value="LOW-DENSITY LIPOPROTEIN RECEPTOR-RELATED PROTEIN 1B"/>
    <property type="match status" value="1"/>
</dbReference>
<dbReference type="Pfam" id="PF00057">
    <property type="entry name" value="Ldl_recept_a"/>
    <property type="match status" value="28"/>
</dbReference>
<feature type="repeat" description="LDL-receptor class B" evidence="14">
    <location>
        <begin position="4107"/>
        <end position="4135"/>
    </location>
</feature>
<keyword evidence="4 16" id="KW-0812">Transmembrane</keyword>
<feature type="disulfide bond" evidence="13">
    <location>
        <begin position="2828"/>
        <end position="2846"/>
    </location>
</feature>
<dbReference type="InterPro" id="IPR000152">
    <property type="entry name" value="EGF-type_Asp/Asn_hydroxyl_site"/>
</dbReference>
<feature type="disulfide bond" evidence="12">
    <location>
        <begin position="4650"/>
        <end position="4659"/>
    </location>
</feature>
<feature type="repeat" description="LDL-receptor class B" evidence="14">
    <location>
        <begin position="2429"/>
        <end position="2473"/>
    </location>
</feature>
<feature type="domain" description="EGF-like" evidence="17">
    <location>
        <begin position="4401"/>
        <end position="4435"/>
    </location>
</feature>
<gene>
    <name evidence="18" type="ORF">ODALV1_LOCUS11100</name>
</gene>
<feature type="disulfide bond" evidence="12">
    <location>
        <begin position="4568"/>
        <end position="4577"/>
    </location>
</feature>
<keyword evidence="3" id="KW-0254">Endocytosis</keyword>
<evidence type="ECO:0000256" key="10">
    <source>
        <dbReference type="ARBA" id="ARBA00023170"/>
    </source>
</evidence>
<accession>A0ABP1QIJ1</accession>
<dbReference type="CDD" id="cd00112">
    <property type="entry name" value="LDLa"/>
    <property type="match status" value="30"/>
</dbReference>
<evidence type="ECO:0000256" key="11">
    <source>
        <dbReference type="ARBA" id="ARBA00023180"/>
    </source>
</evidence>
<evidence type="ECO:0000313" key="19">
    <source>
        <dbReference type="Proteomes" id="UP001642540"/>
    </source>
</evidence>
<feature type="transmembrane region" description="Helical" evidence="16">
    <location>
        <begin position="4680"/>
        <end position="4704"/>
    </location>
</feature>
<keyword evidence="9 12" id="KW-1015">Disulfide bond</keyword>
<evidence type="ECO:0000256" key="13">
    <source>
        <dbReference type="PROSITE-ProRule" id="PRU00124"/>
    </source>
</evidence>
<feature type="disulfide bond" evidence="13">
    <location>
        <begin position="1095"/>
        <end position="1110"/>
    </location>
</feature>
<feature type="disulfide bond" evidence="13">
    <location>
        <begin position="3030"/>
        <end position="3045"/>
    </location>
</feature>
<feature type="repeat" description="LDL-receptor class B" evidence="14">
    <location>
        <begin position="2158"/>
        <end position="2201"/>
    </location>
</feature>
<dbReference type="SMART" id="SM00179">
    <property type="entry name" value="EGF_CA"/>
    <property type="match status" value="6"/>
</dbReference>
<dbReference type="InterPro" id="IPR009030">
    <property type="entry name" value="Growth_fac_rcpt_cys_sf"/>
</dbReference>
<feature type="disulfide bond" evidence="13">
    <location>
        <begin position="2913"/>
        <end position="2925"/>
    </location>
</feature>
<feature type="disulfide bond" evidence="13">
    <location>
        <begin position="3891"/>
        <end position="3906"/>
    </location>
</feature>
<keyword evidence="19" id="KW-1185">Reference proteome</keyword>
<evidence type="ECO:0000256" key="1">
    <source>
        <dbReference type="ARBA" id="ARBA00004167"/>
    </source>
</evidence>
<evidence type="ECO:0000256" key="16">
    <source>
        <dbReference type="SAM" id="Phobius"/>
    </source>
</evidence>
<feature type="repeat" description="LDL-receptor class B" evidence="14">
    <location>
        <begin position="1487"/>
        <end position="1535"/>
    </location>
</feature>
<dbReference type="PROSITE" id="PS00022">
    <property type="entry name" value="EGF_1"/>
    <property type="match status" value="6"/>
</dbReference>
<dbReference type="SMART" id="SM00181">
    <property type="entry name" value="EGF"/>
    <property type="match status" value="25"/>
</dbReference>
<feature type="domain" description="EGF-like" evidence="17">
    <location>
        <begin position="4237"/>
        <end position="4274"/>
    </location>
</feature>
<evidence type="ECO:0000256" key="12">
    <source>
        <dbReference type="PROSITE-ProRule" id="PRU00076"/>
    </source>
</evidence>
<feature type="disulfide bond" evidence="13">
    <location>
        <begin position="2968"/>
        <end position="2980"/>
    </location>
</feature>
<keyword evidence="6" id="KW-0106">Calcium</keyword>
<feature type="domain" description="EGF-like" evidence="17">
    <location>
        <begin position="4542"/>
        <end position="4578"/>
    </location>
</feature>
<keyword evidence="11" id="KW-0325">Glycoprotein</keyword>
<feature type="disulfide bond" evidence="13">
    <location>
        <begin position="991"/>
        <end position="1003"/>
    </location>
</feature>
<feature type="repeat" description="LDL-receptor class B" evidence="14">
    <location>
        <begin position="2115"/>
        <end position="2157"/>
    </location>
</feature>
<feature type="disulfide bond" evidence="13">
    <location>
        <begin position="3687"/>
        <end position="3702"/>
    </location>
</feature>
<evidence type="ECO:0000256" key="4">
    <source>
        <dbReference type="ARBA" id="ARBA00022692"/>
    </source>
</evidence>
<feature type="disulfide bond" evidence="13">
    <location>
        <begin position="3518"/>
        <end position="3533"/>
    </location>
</feature>
<feature type="disulfide bond" evidence="12">
    <location>
        <begin position="4371"/>
        <end position="4381"/>
    </location>
</feature>
<feature type="repeat" description="LDL-receptor class B" evidence="14">
    <location>
        <begin position="752"/>
        <end position="798"/>
    </location>
</feature>
<dbReference type="InterPro" id="IPR018097">
    <property type="entry name" value="EGF_Ca-bd_CS"/>
</dbReference>
<dbReference type="PROSITE" id="PS50026">
    <property type="entry name" value="EGF_3"/>
    <property type="match status" value="8"/>
</dbReference>
<dbReference type="InterPro" id="IPR023415">
    <property type="entry name" value="LDLR_class-A_CS"/>
</dbReference>
<dbReference type="EMBL" id="CAXLJM020000033">
    <property type="protein sequence ID" value="CAL8102278.1"/>
    <property type="molecule type" value="Genomic_DNA"/>
</dbReference>
<evidence type="ECO:0000256" key="8">
    <source>
        <dbReference type="ARBA" id="ARBA00023136"/>
    </source>
</evidence>
<feature type="disulfide bond" evidence="13">
    <location>
        <begin position="3668"/>
        <end position="3680"/>
    </location>
</feature>
<dbReference type="SUPFAM" id="SSF57424">
    <property type="entry name" value="LDL receptor-like module"/>
    <property type="match status" value="29"/>
</dbReference>
<feature type="disulfide bond" evidence="13">
    <location>
        <begin position="2671"/>
        <end position="2686"/>
    </location>
</feature>
<dbReference type="Gene3D" id="2.10.25.10">
    <property type="entry name" value="Laminin"/>
    <property type="match status" value="12"/>
</dbReference>
<feature type="compositionally biased region" description="Basic and acidic residues" evidence="15">
    <location>
        <begin position="4776"/>
        <end position="4788"/>
    </location>
</feature>
<feature type="domain" description="EGF-like" evidence="17">
    <location>
        <begin position="4321"/>
        <end position="4365"/>
    </location>
</feature>
<feature type="repeat" description="LDL-receptor class B" evidence="14">
    <location>
        <begin position="2030"/>
        <end position="2071"/>
    </location>
</feature>
<feature type="repeat" description="LDL-receptor class B" evidence="14">
    <location>
        <begin position="1536"/>
        <end position="1580"/>
    </location>
</feature>
<comment type="caution">
    <text evidence="18">The sequence shown here is derived from an EMBL/GenBank/DDBJ whole genome shotgun (WGS) entry which is preliminary data.</text>
</comment>